<evidence type="ECO:0000256" key="2">
    <source>
        <dbReference type="ARBA" id="ARBA00022803"/>
    </source>
</evidence>
<dbReference type="PANTHER" id="PTHR44858">
    <property type="entry name" value="TETRATRICOPEPTIDE REPEAT PROTEIN 6"/>
    <property type="match status" value="1"/>
</dbReference>
<feature type="transmembrane region" description="Helical" evidence="4">
    <location>
        <begin position="195"/>
        <end position="212"/>
    </location>
</feature>
<protein>
    <submittedName>
        <fullName evidence="5">Tetratricopeptide repeat protein</fullName>
    </submittedName>
</protein>
<evidence type="ECO:0000313" key="5">
    <source>
        <dbReference type="EMBL" id="HDD35715.1"/>
    </source>
</evidence>
<dbReference type="Pfam" id="PF13414">
    <property type="entry name" value="TPR_11"/>
    <property type="match status" value="2"/>
</dbReference>
<feature type="transmembrane region" description="Helical" evidence="4">
    <location>
        <begin position="154"/>
        <end position="174"/>
    </location>
</feature>
<dbReference type="SUPFAM" id="SSF48452">
    <property type="entry name" value="TPR-like"/>
    <property type="match status" value="1"/>
</dbReference>
<dbReference type="Pfam" id="PF00515">
    <property type="entry name" value="TPR_1"/>
    <property type="match status" value="1"/>
</dbReference>
<feature type="transmembrane region" description="Helical" evidence="4">
    <location>
        <begin position="218"/>
        <end position="237"/>
    </location>
</feature>
<dbReference type="Proteomes" id="UP000885706">
    <property type="component" value="Unassembled WGS sequence"/>
</dbReference>
<reference evidence="5" key="1">
    <citation type="journal article" date="2020" name="mSystems">
        <title>Genome- and Community-Level Interaction Insights into Carbon Utilization and Element Cycling Functions of Hydrothermarchaeota in Hydrothermal Sediment.</title>
        <authorList>
            <person name="Zhou Z."/>
            <person name="Liu Y."/>
            <person name="Xu W."/>
            <person name="Pan J."/>
            <person name="Luo Z.H."/>
            <person name="Li M."/>
        </authorList>
    </citation>
    <scope>NUCLEOTIDE SEQUENCE [LARGE SCALE GENOMIC DNA]</scope>
    <source>
        <strain evidence="5">HyVt-113</strain>
    </source>
</reference>
<dbReference type="SMART" id="SM00028">
    <property type="entry name" value="TPR"/>
    <property type="match status" value="5"/>
</dbReference>
<feature type="repeat" description="TPR" evidence="3">
    <location>
        <begin position="415"/>
        <end position="448"/>
    </location>
</feature>
<keyword evidence="4" id="KW-0472">Membrane</keyword>
<feature type="repeat" description="TPR" evidence="3">
    <location>
        <begin position="449"/>
        <end position="482"/>
    </location>
</feature>
<organism evidence="5">
    <name type="scientific">Desulfofervidus auxilii</name>
    <dbReference type="NCBI Taxonomy" id="1621989"/>
    <lineage>
        <taxon>Bacteria</taxon>
        <taxon>Pseudomonadati</taxon>
        <taxon>Thermodesulfobacteriota</taxon>
        <taxon>Candidatus Desulfofervidia</taxon>
        <taxon>Candidatus Desulfofervidales</taxon>
        <taxon>Candidatus Desulfofervidaceae</taxon>
        <taxon>Candidatus Desulfofervidus</taxon>
    </lineage>
</organism>
<keyword evidence="1" id="KW-0677">Repeat</keyword>
<keyword evidence="4" id="KW-1133">Transmembrane helix</keyword>
<feature type="repeat" description="TPR" evidence="3">
    <location>
        <begin position="483"/>
        <end position="516"/>
    </location>
</feature>
<accession>A0A7V0IAT5</accession>
<feature type="repeat" description="TPR" evidence="3">
    <location>
        <begin position="556"/>
        <end position="589"/>
    </location>
</feature>
<dbReference type="EMBL" id="DQWQ01000122">
    <property type="protein sequence ID" value="HDD35715.1"/>
    <property type="molecule type" value="Genomic_DNA"/>
</dbReference>
<feature type="repeat" description="TPR" evidence="3">
    <location>
        <begin position="519"/>
        <end position="552"/>
    </location>
</feature>
<name>A0A7V0IAT5_DESA2</name>
<evidence type="ECO:0000256" key="1">
    <source>
        <dbReference type="ARBA" id="ARBA00022737"/>
    </source>
</evidence>
<gene>
    <name evidence="5" type="ORF">ENF30_02825</name>
</gene>
<feature type="transmembrane region" description="Helical" evidence="4">
    <location>
        <begin position="91"/>
        <end position="112"/>
    </location>
</feature>
<evidence type="ECO:0000256" key="4">
    <source>
        <dbReference type="SAM" id="Phobius"/>
    </source>
</evidence>
<keyword evidence="4" id="KW-0812">Transmembrane</keyword>
<keyword evidence="2 3" id="KW-0802">TPR repeat</keyword>
<dbReference type="InterPro" id="IPR011990">
    <property type="entry name" value="TPR-like_helical_dom_sf"/>
</dbReference>
<proteinExistence type="predicted"/>
<evidence type="ECO:0000256" key="3">
    <source>
        <dbReference type="PROSITE-ProRule" id="PRU00339"/>
    </source>
</evidence>
<dbReference type="Gene3D" id="1.25.40.10">
    <property type="entry name" value="Tetratricopeptide repeat domain"/>
    <property type="match status" value="1"/>
</dbReference>
<dbReference type="PROSITE" id="PS50005">
    <property type="entry name" value="TPR"/>
    <property type="match status" value="5"/>
</dbReference>
<sequence length="607" mass="70893">MFFVLFASYPRFMVRPHIFSFLFISIFLYGLNRYLQSLSWIYFLGLCLAFVIWVNLHGSFLIGLYVSGAYLVGELASRFNWQVKDLLKSPLIQRLGLLCIVLAILAFVNPYGAKLLKFALFSHTGEGGEATKYIAEWRPLPFKEIFLFKFNQALFFKLLFGMVIFSLILARKPIIIRDVLITSLLSYLTFKHARFMGLFAFTTAPIIAQWFPSFKRESFVYTGILVLSLFFIVKITLLNPYFKKDLGFGVASRVYPMQTTSFLKRHTLKGNLFNSYGFGGYLIWHLYPQYKVFIDGRTPTIYPPEFYWQYRVAEGVCLKAFKGLAKRYKIKIVLTKGKGFAHLLKKEPDWVIIGFDDRCYLLAQKEILPPSVKPFLYFDPTEDIKKLIAQYKKKKRLSLLVSELKQAEKEFKNVVLIYNNLGLIYAEKKEYQKAITCFIQAVRLNPYDPSNYYNLGLAYKNAKQWQEAIKNFKKALSFDKGYAEAYYHLGLIYYEKKQYKQTIDYLKKYCKLAGDSAVPSAYEYLGLAYYKTLCLERAIKYFKRAVLVAKNKEEEKKNLYNLGNCYFGLGKYKIAAEYYKRALEIDPQFEKAKYNLKKAKEMMNQMG</sequence>
<feature type="transmembrane region" description="Helical" evidence="4">
    <location>
        <begin position="38"/>
        <end position="56"/>
    </location>
</feature>
<dbReference type="AlphaFoldDB" id="A0A7V0IAT5"/>
<dbReference type="PANTHER" id="PTHR44858:SF1">
    <property type="entry name" value="UDP-N-ACETYLGLUCOSAMINE--PEPTIDE N-ACETYLGLUCOSAMINYLTRANSFERASE SPINDLY-RELATED"/>
    <property type="match status" value="1"/>
</dbReference>
<dbReference type="PROSITE" id="PS50293">
    <property type="entry name" value="TPR_REGION"/>
    <property type="match status" value="3"/>
</dbReference>
<dbReference type="InterPro" id="IPR019734">
    <property type="entry name" value="TPR_rpt"/>
</dbReference>
<feature type="transmembrane region" description="Helical" evidence="4">
    <location>
        <begin position="12"/>
        <end position="31"/>
    </location>
</feature>
<comment type="caution">
    <text evidence="5">The sequence shown here is derived from an EMBL/GenBank/DDBJ whole genome shotgun (WGS) entry which is preliminary data.</text>
</comment>
<dbReference type="InterPro" id="IPR050498">
    <property type="entry name" value="Ycf3"/>
</dbReference>